<dbReference type="AlphaFoldDB" id="A0A1B2RYP8"/>
<proteinExistence type="inferred from homology"/>
<comment type="similarity">
    <text evidence="1">Belongs to the ycf20 family.</text>
</comment>
<keyword evidence="3" id="KW-0150">Chloroplast</keyword>
<evidence type="ECO:0000256" key="2">
    <source>
        <dbReference type="SAM" id="Phobius"/>
    </source>
</evidence>
<reference evidence="3" key="1">
    <citation type="journal article" date="2016" name="Genome Biol. Evol.">
        <title>Mitochondrion-to-Chloroplast DNA Transfers and Intragenomic Proliferation of Chloroplast Group II Introns in Gloeotilopsis Green Algae (Ulotrichales, Ulvophyceae).</title>
        <authorList>
            <person name="Turmel M."/>
            <person name="Otis C."/>
            <person name="Lemieux C."/>
        </authorList>
    </citation>
    <scope>NUCLEOTIDE SEQUENCE</scope>
</reference>
<sequence>MNLNTKTFRQINKLNFQIQKKIWVFQNIGVVSIFFLFLGFVFGNLFGTFLDFFRNFLNWDGLIITITICLIEFINFLSYNTKKKSKLKKNFKQNKKNWFHFSKIFPPPKVYSLLQSSNLKNQKLKNKFIFLKLLNFYKIGLLLGFFIDAFKVGS</sequence>
<dbReference type="InterPro" id="IPR007572">
    <property type="entry name" value="Uncharacterised_Ycf20"/>
</dbReference>
<feature type="transmembrane region" description="Helical" evidence="2">
    <location>
        <begin position="62"/>
        <end position="79"/>
    </location>
</feature>
<keyword evidence="2" id="KW-0472">Membrane</keyword>
<accession>A0A1B2RYP8</accession>
<gene>
    <name evidence="3" type="primary">ycf20</name>
</gene>
<dbReference type="Pfam" id="PF04483">
    <property type="entry name" value="DUF565"/>
    <property type="match status" value="1"/>
</dbReference>
<keyword evidence="3" id="KW-0934">Plastid</keyword>
<name>A0A1B2RYP8_9CHLO</name>
<protein>
    <submittedName>
        <fullName evidence="3">Hypothetical chloroplast RF20</fullName>
    </submittedName>
</protein>
<evidence type="ECO:0000256" key="1">
    <source>
        <dbReference type="ARBA" id="ARBA00009846"/>
    </source>
</evidence>
<feature type="transmembrane region" description="Helical" evidence="2">
    <location>
        <begin position="21"/>
        <end position="42"/>
    </location>
</feature>
<dbReference type="EMBL" id="KX306821">
    <property type="protein sequence ID" value="AOC61463.1"/>
    <property type="molecule type" value="Genomic_DNA"/>
</dbReference>
<evidence type="ECO:0000313" key="3">
    <source>
        <dbReference type="EMBL" id="AOC61463.1"/>
    </source>
</evidence>
<feature type="transmembrane region" description="Helical" evidence="2">
    <location>
        <begin position="129"/>
        <end position="147"/>
    </location>
</feature>
<keyword evidence="2" id="KW-1133">Transmembrane helix</keyword>
<organism evidence="3">
    <name type="scientific">Rhexinema sarcinoideum</name>
    <dbReference type="NCBI Taxonomy" id="43261"/>
    <lineage>
        <taxon>Eukaryota</taxon>
        <taxon>Viridiplantae</taxon>
        <taxon>Chlorophyta</taxon>
        <taxon>core chlorophytes</taxon>
        <taxon>Ulvophyceae</taxon>
        <taxon>OUU clade</taxon>
        <taxon>Ulotrichales</taxon>
        <taxon>Helicodictyaceae</taxon>
        <taxon>Rhexinema</taxon>
    </lineage>
</organism>
<keyword evidence="2" id="KW-0812">Transmembrane</keyword>
<geneLocation type="chloroplast" evidence="3"/>